<accession>A0ABN9ARJ7</accession>
<evidence type="ECO:0000313" key="3">
    <source>
        <dbReference type="Proteomes" id="UP001162483"/>
    </source>
</evidence>
<protein>
    <recommendedName>
        <fullName evidence="1">Rotatin N-terminal domain-containing protein</fullName>
    </recommendedName>
</protein>
<reference evidence="2" key="1">
    <citation type="submission" date="2023-05" db="EMBL/GenBank/DDBJ databases">
        <authorList>
            <person name="Stuckert A."/>
        </authorList>
    </citation>
    <scope>NUCLEOTIDE SEQUENCE</scope>
</reference>
<organism evidence="2 3">
    <name type="scientific">Staurois parvus</name>
    <dbReference type="NCBI Taxonomy" id="386267"/>
    <lineage>
        <taxon>Eukaryota</taxon>
        <taxon>Metazoa</taxon>
        <taxon>Chordata</taxon>
        <taxon>Craniata</taxon>
        <taxon>Vertebrata</taxon>
        <taxon>Euteleostomi</taxon>
        <taxon>Amphibia</taxon>
        <taxon>Batrachia</taxon>
        <taxon>Anura</taxon>
        <taxon>Neobatrachia</taxon>
        <taxon>Ranoidea</taxon>
        <taxon>Ranidae</taxon>
        <taxon>Staurois</taxon>
    </lineage>
</organism>
<gene>
    <name evidence="2" type="ORF">SPARVUS_LOCUS1219792</name>
</gene>
<name>A0ABN9ARJ7_9NEOB</name>
<evidence type="ECO:0000313" key="2">
    <source>
        <dbReference type="EMBL" id="CAI9537440.1"/>
    </source>
</evidence>
<keyword evidence="3" id="KW-1185">Reference proteome</keyword>
<dbReference type="InterPro" id="IPR030791">
    <property type="entry name" value="Rotatin"/>
</dbReference>
<dbReference type="PANTHER" id="PTHR31691:SF1">
    <property type="entry name" value="ROTATIN"/>
    <property type="match status" value="1"/>
</dbReference>
<proteinExistence type="predicted"/>
<evidence type="ECO:0000259" key="1">
    <source>
        <dbReference type="Pfam" id="PF14726"/>
    </source>
</evidence>
<dbReference type="InterPro" id="IPR029249">
    <property type="entry name" value="Rotatin_N"/>
</dbReference>
<dbReference type="EMBL" id="CATNWA010000585">
    <property type="protein sequence ID" value="CAI9537440.1"/>
    <property type="molecule type" value="Genomic_DNA"/>
</dbReference>
<comment type="caution">
    <text evidence="2">The sequence shown here is derived from an EMBL/GenBank/DDBJ whole genome shotgun (WGS) entry which is preliminary data.</text>
</comment>
<dbReference type="Proteomes" id="UP001162483">
    <property type="component" value="Unassembled WGS sequence"/>
</dbReference>
<feature type="domain" description="Rotatin N-terminal" evidence="1">
    <location>
        <begin position="16"/>
        <end position="112"/>
    </location>
</feature>
<dbReference type="PANTHER" id="PTHR31691">
    <property type="entry name" value="ROTATIN"/>
    <property type="match status" value="1"/>
</dbReference>
<feature type="non-terminal residue" evidence="2">
    <location>
        <position position="239"/>
    </location>
</feature>
<dbReference type="Pfam" id="PF14726">
    <property type="entry name" value="RTTN_N"/>
    <property type="match status" value="1"/>
</dbReference>
<sequence length="239" mass="27159">MDLSSLVNKLGHQLVEIRERALKNILCKLDHNLIAVVDLVQEKSLFVHLLEWFNFPAVPMKEEVLQLLQKLIKHSLAAQWLLDMGAVDFFSQLRPNIEPNLQVFVDSILDGLFLLPAESPFGPLPSLEDKSWQGQDYAAIQSRDDGSAGYFQQDALSLQPTEIKPDETGVYHCKATCLKFSTFPWLTITTTDKHVLSSNECSLKSKNHGLIWRSCQLLQDVVMEDFPAEIFLQRPKIVK</sequence>